<evidence type="ECO:0000259" key="8">
    <source>
        <dbReference type="Pfam" id="PF00528"/>
    </source>
</evidence>
<sequence>PGLGRYFVQSINNRDYTVIMGITFFDSLLLVGLNFLVDLAYTLVDPRIRLMDGRK</sequence>
<dbReference type="RefSeq" id="WP_223711620.1">
    <property type="nucleotide sequence ID" value="NZ_JAINUY010000059.1"/>
</dbReference>
<protein>
    <submittedName>
        <fullName evidence="9">ABC transporter permease subunit</fullName>
    </submittedName>
</protein>
<feature type="transmembrane region" description="Helical" evidence="7">
    <location>
        <begin position="16"/>
        <end position="44"/>
    </location>
</feature>
<dbReference type="AlphaFoldDB" id="A0A9X1HGA5"/>
<dbReference type="GO" id="GO:0005886">
    <property type="term" value="C:plasma membrane"/>
    <property type="evidence" value="ECO:0007669"/>
    <property type="project" value="UniProtKB-SubCell"/>
</dbReference>
<evidence type="ECO:0000313" key="10">
    <source>
        <dbReference type="Proteomes" id="UP001139366"/>
    </source>
</evidence>
<dbReference type="InterPro" id="IPR000515">
    <property type="entry name" value="MetI-like"/>
</dbReference>
<evidence type="ECO:0000313" key="9">
    <source>
        <dbReference type="EMBL" id="MBZ4037873.1"/>
    </source>
</evidence>
<comment type="subcellular location">
    <subcellularLocation>
        <location evidence="1">Cell membrane</location>
        <topology evidence="1">Multi-pass membrane protein</topology>
    </subcellularLocation>
</comment>
<evidence type="ECO:0000256" key="4">
    <source>
        <dbReference type="ARBA" id="ARBA00022692"/>
    </source>
</evidence>
<reference evidence="9 10" key="1">
    <citation type="journal article" date="2023" name="Antonie Van Leeuwenhoek">
        <title>Flavobacterium potami sp. nov., a multi-metal resistance genes harbouring bacterium isolated from shallow river silt.</title>
        <authorList>
            <person name="Li S."/>
            <person name="Mao S."/>
            <person name="Mu W."/>
            <person name="Guo B."/>
            <person name="Li C."/>
            <person name="Zhu Q."/>
            <person name="Hou X."/>
            <person name="Zhao Y."/>
            <person name="Wei S."/>
            <person name="Liu H."/>
            <person name="Liu A."/>
        </authorList>
    </citation>
    <scope>NUCLEOTIDE SEQUENCE [LARGE SCALE GENOMIC DNA]</scope>
    <source>
        <strain evidence="9 10">17A</strain>
    </source>
</reference>
<accession>A0A9X1HGA5</accession>
<feature type="domain" description="ABC transmembrane type-1" evidence="8">
    <location>
        <begin position="1"/>
        <end position="49"/>
    </location>
</feature>
<dbReference type="EMBL" id="JAINUY010000059">
    <property type="protein sequence ID" value="MBZ4037873.1"/>
    <property type="molecule type" value="Genomic_DNA"/>
</dbReference>
<dbReference type="Proteomes" id="UP001139366">
    <property type="component" value="Unassembled WGS sequence"/>
</dbReference>
<evidence type="ECO:0000256" key="7">
    <source>
        <dbReference type="SAM" id="Phobius"/>
    </source>
</evidence>
<feature type="non-terminal residue" evidence="9">
    <location>
        <position position="1"/>
    </location>
</feature>
<evidence type="ECO:0000256" key="6">
    <source>
        <dbReference type="ARBA" id="ARBA00023136"/>
    </source>
</evidence>
<dbReference type="Pfam" id="PF00528">
    <property type="entry name" value="BPD_transp_1"/>
    <property type="match status" value="1"/>
</dbReference>
<evidence type="ECO:0000256" key="5">
    <source>
        <dbReference type="ARBA" id="ARBA00022989"/>
    </source>
</evidence>
<evidence type="ECO:0000256" key="2">
    <source>
        <dbReference type="ARBA" id="ARBA00022448"/>
    </source>
</evidence>
<dbReference type="GO" id="GO:0055085">
    <property type="term" value="P:transmembrane transport"/>
    <property type="evidence" value="ECO:0007669"/>
    <property type="project" value="InterPro"/>
</dbReference>
<name>A0A9X1HGA5_9FLAO</name>
<keyword evidence="2" id="KW-0813">Transport</keyword>
<keyword evidence="4 7" id="KW-0812">Transmembrane</keyword>
<proteinExistence type="predicted"/>
<dbReference type="PANTHER" id="PTHR43163">
    <property type="entry name" value="DIPEPTIDE TRANSPORT SYSTEM PERMEASE PROTEIN DPPB-RELATED"/>
    <property type="match status" value="1"/>
</dbReference>
<comment type="caution">
    <text evidence="9">The sequence shown here is derived from an EMBL/GenBank/DDBJ whole genome shotgun (WGS) entry which is preliminary data.</text>
</comment>
<keyword evidence="5 7" id="KW-1133">Transmembrane helix</keyword>
<evidence type="ECO:0000256" key="3">
    <source>
        <dbReference type="ARBA" id="ARBA00022475"/>
    </source>
</evidence>
<evidence type="ECO:0000256" key="1">
    <source>
        <dbReference type="ARBA" id="ARBA00004651"/>
    </source>
</evidence>
<keyword evidence="6 7" id="KW-0472">Membrane</keyword>
<keyword evidence="3" id="KW-1003">Cell membrane</keyword>
<organism evidence="9 10">
    <name type="scientific">Flavobacterium potami</name>
    <dbReference type="NCBI Taxonomy" id="2872310"/>
    <lineage>
        <taxon>Bacteria</taxon>
        <taxon>Pseudomonadati</taxon>
        <taxon>Bacteroidota</taxon>
        <taxon>Flavobacteriia</taxon>
        <taxon>Flavobacteriales</taxon>
        <taxon>Flavobacteriaceae</taxon>
        <taxon>Flavobacterium</taxon>
    </lineage>
</organism>
<gene>
    <name evidence="9" type="ORF">K6T82_24220</name>
</gene>
<dbReference type="PANTHER" id="PTHR43163:SF6">
    <property type="entry name" value="DIPEPTIDE TRANSPORT SYSTEM PERMEASE PROTEIN DPPB-RELATED"/>
    <property type="match status" value="1"/>
</dbReference>
<keyword evidence="10" id="KW-1185">Reference proteome</keyword>